<keyword evidence="1" id="KW-0813">Transport</keyword>
<dbReference type="FunFam" id="3.40.30.10:FF:000001">
    <property type="entry name" value="Thioredoxin"/>
    <property type="match status" value="1"/>
</dbReference>
<dbReference type="GO" id="GO:0005737">
    <property type="term" value="C:cytoplasm"/>
    <property type="evidence" value="ECO:0007669"/>
    <property type="project" value="TreeGrafter"/>
</dbReference>
<sequence>MLSPTASSIVAQGSQMHSSTATCALDRQFVGPTCSPKPSLARSSFRGASLRQVSRPAATRGRTTATRALLEVRESTFEAEVLKADRHVLVDFWAPWCGPCRLIEPLLTEIEKDTPNLKIVKTDADSCPALVEKYKVYGLPTLMLFKDGKKVDKSHREGAITKPKMLEYLEKHGIAPAAVSS</sequence>
<dbReference type="SUPFAM" id="SSF52833">
    <property type="entry name" value="Thioredoxin-like"/>
    <property type="match status" value="1"/>
</dbReference>
<evidence type="ECO:0000256" key="3">
    <source>
        <dbReference type="ARBA" id="ARBA00023157"/>
    </source>
</evidence>
<dbReference type="InterPro" id="IPR013766">
    <property type="entry name" value="Thioredoxin_domain"/>
</dbReference>
<gene>
    <name evidence="7" type="ORF">WJX73_009207</name>
</gene>
<evidence type="ECO:0000256" key="1">
    <source>
        <dbReference type="ARBA" id="ARBA00022448"/>
    </source>
</evidence>
<feature type="domain" description="Thioredoxin" evidence="6">
    <location>
        <begin position="44"/>
        <end position="174"/>
    </location>
</feature>
<evidence type="ECO:0000256" key="2">
    <source>
        <dbReference type="ARBA" id="ARBA00022982"/>
    </source>
</evidence>
<dbReference type="Pfam" id="PF00085">
    <property type="entry name" value="Thioredoxin"/>
    <property type="match status" value="1"/>
</dbReference>
<proteinExistence type="predicted"/>
<name>A0AAW1P0U1_9CHLO</name>
<reference evidence="7 8" key="1">
    <citation type="journal article" date="2024" name="Nat. Commun.">
        <title>Phylogenomics reveals the evolutionary origins of lichenization in chlorophyte algae.</title>
        <authorList>
            <person name="Puginier C."/>
            <person name="Libourel C."/>
            <person name="Otte J."/>
            <person name="Skaloud P."/>
            <person name="Haon M."/>
            <person name="Grisel S."/>
            <person name="Petersen M."/>
            <person name="Berrin J.G."/>
            <person name="Delaux P.M."/>
            <person name="Dal Grande F."/>
            <person name="Keller J."/>
        </authorList>
    </citation>
    <scope>NUCLEOTIDE SEQUENCE [LARGE SCALE GENOMIC DNA]</scope>
    <source>
        <strain evidence="7 8">SAG 2036</strain>
    </source>
</reference>
<evidence type="ECO:0000256" key="4">
    <source>
        <dbReference type="ARBA" id="ARBA00023284"/>
    </source>
</evidence>
<keyword evidence="3" id="KW-1015">Disulfide bond</keyword>
<dbReference type="EMBL" id="JALJOQ010000085">
    <property type="protein sequence ID" value="KAK9800206.1"/>
    <property type="molecule type" value="Genomic_DNA"/>
</dbReference>
<protein>
    <recommendedName>
        <fullName evidence="6">Thioredoxin domain-containing protein</fullName>
    </recommendedName>
</protein>
<evidence type="ECO:0000313" key="8">
    <source>
        <dbReference type="Proteomes" id="UP001465755"/>
    </source>
</evidence>
<dbReference type="PROSITE" id="PS00194">
    <property type="entry name" value="THIOREDOXIN_1"/>
    <property type="match status" value="1"/>
</dbReference>
<dbReference type="InterPro" id="IPR036249">
    <property type="entry name" value="Thioredoxin-like_sf"/>
</dbReference>
<feature type="region of interest" description="Disordered" evidence="5">
    <location>
        <begin position="40"/>
        <end position="61"/>
    </location>
</feature>
<dbReference type="GO" id="GO:0015035">
    <property type="term" value="F:protein-disulfide reductase activity"/>
    <property type="evidence" value="ECO:0007669"/>
    <property type="project" value="TreeGrafter"/>
</dbReference>
<dbReference type="CDD" id="cd02947">
    <property type="entry name" value="TRX_family"/>
    <property type="match status" value="1"/>
</dbReference>
<dbReference type="PRINTS" id="PR00421">
    <property type="entry name" value="THIOREDOXIN"/>
</dbReference>
<dbReference type="PROSITE" id="PS51352">
    <property type="entry name" value="THIOREDOXIN_2"/>
    <property type="match status" value="1"/>
</dbReference>
<dbReference type="PANTHER" id="PTHR45663">
    <property type="entry name" value="GEO12009P1"/>
    <property type="match status" value="1"/>
</dbReference>
<evidence type="ECO:0000259" key="6">
    <source>
        <dbReference type="PROSITE" id="PS51352"/>
    </source>
</evidence>
<evidence type="ECO:0000313" key="7">
    <source>
        <dbReference type="EMBL" id="KAK9800206.1"/>
    </source>
</evidence>
<dbReference type="AlphaFoldDB" id="A0AAW1P0U1"/>
<accession>A0AAW1P0U1</accession>
<evidence type="ECO:0000256" key="5">
    <source>
        <dbReference type="SAM" id="MobiDB-lite"/>
    </source>
</evidence>
<dbReference type="InterPro" id="IPR017937">
    <property type="entry name" value="Thioredoxin_CS"/>
</dbReference>
<dbReference type="PANTHER" id="PTHR45663:SF22">
    <property type="entry name" value="THIOREDOXIN X, CHLOROPLASTIC"/>
    <property type="match status" value="1"/>
</dbReference>
<dbReference type="Gene3D" id="3.40.30.10">
    <property type="entry name" value="Glutaredoxin"/>
    <property type="match status" value="1"/>
</dbReference>
<dbReference type="Proteomes" id="UP001465755">
    <property type="component" value="Unassembled WGS sequence"/>
</dbReference>
<keyword evidence="2" id="KW-0249">Electron transport</keyword>
<organism evidence="7 8">
    <name type="scientific">Symbiochloris irregularis</name>
    <dbReference type="NCBI Taxonomy" id="706552"/>
    <lineage>
        <taxon>Eukaryota</taxon>
        <taxon>Viridiplantae</taxon>
        <taxon>Chlorophyta</taxon>
        <taxon>core chlorophytes</taxon>
        <taxon>Trebouxiophyceae</taxon>
        <taxon>Trebouxiales</taxon>
        <taxon>Trebouxiaceae</taxon>
        <taxon>Symbiochloris</taxon>
    </lineage>
</organism>
<keyword evidence="4" id="KW-0676">Redox-active center</keyword>
<keyword evidence="8" id="KW-1185">Reference proteome</keyword>
<comment type="caution">
    <text evidence="7">The sequence shown here is derived from an EMBL/GenBank/DDBJ whole genome shotgun (WGS) entry which is preliminary data.</text>
</comment>